<evidence type="ECO:0000313" key="3">
    <source>
        <dbReference type="Proteomes" id="UP000824120"/>
    </source>
</evidence>
<organism evidence="2 3">
    <name type="scientific">Solanum commersonii</name>
    <name type="common">Commerson's wild potato</name>
    <name type="synonym">Commerson's nightshade</name>
    <dbReference type="NCBI Taxonomy" id="4109"/>
    <lineage>
        <taxon>Eukaryota</taxon>
        <taxon>Viridiplantae</taxon>
        <taxon>Streptophyta</taxon>
        <taxon>Embryophyta</taxon>
        <taxon>Tracheophyta</taxon>
        <taxon>Spermatophyta</taxon>
        <taxon>Magnoliopsida</taxon>
        <taxon>eudicotyledons</taxon>
        <taxon>Gunneridae</taxon>
        <taxon>Pentapetalae</taxon>
        <taxon>asterids</taxon>
        <taxon>lamiids</taxon>
        <taxon>Solanales</taxon>
        <taxon>Solanaceae</taxon>
        <taxon>Solanoideae</taxon>
        <taxon>Solaneae</taxon>
        <taxon>Solanum</taxon>
    </lineage>
</organism>
<reference evidence="2 3" key="1">
    <citation type="submission" date="2020-09" db="EMBL/GenBank/DDBJ databases">
        <title>De no assembly of potato wild relative species, Solanum commersonii.</title>
        <authorList>
            <person name="Cho K."/>
        </authorList>
    </citation>
    <scope>NUCLEOTIDE SEQUENCE [LARGE SCALE GENOMIC DNA]</scope>
    <source>
        <strain evidence="2">LZ3.2</strain>
        <tissue evidence="2">Leaf</tissue>
    </source>
</reference>
<keyword evidence="1" id="KW-0472">Membrane</keyword>
<accession>A0A9J6AGF3</accession>
<evidence type="ECO:0000313" key="2">
    <source>
        <dbReference type="EMBL" id="KAG5623497.1"/>
    </source>
</evidence>
<feature type="transmembrane region" description="Helical" evidence="1">
    <location>
        <begin position="177"/>
        <end position="198"/>
    </location>
</feature>
<dbReference type="Proteomes" id="UP000824120">
    <property type="component" value="Chromosome 2"/>
</dbReference>
<keyword evidence="3" id="KW-1185">Reference proteome</keyword>
<sequence>MFTSERQVYKLKNLVRVINYISGEYKEQVSNRQFQAAKREGERRTKVSTKGNVNGCSSIKPPATLSKELPLFKDTVKIYQAVNDLIRASVAGGRLLLIYAAHLANNYVSKSWVTVYLSSDYFLTSNLYNTVTSFRCIFGLLFIFNLCSTVDFSKLFLISEWHSIMCLFSDSSDLICIVPFVFPGCAIIPTLPILFLFFNGVVPSIRTILYNFYFLVGS</sequence>
<dbReference type="EMBL" id="JACXVP010000002">
    <property type="protein sequence ID" value="KAG5623497.1"/>
    <property type="molecule type" value="Genomic_DNA"/>
</dbReference>
<keyword evidence="1" id="KW-1133">Transmembrane helix</keyword>
<gene>
    <name evidence="2" type="ORF">H5410_008715</name>
</gene>
<evidence type="ECO:0000256" key="1">
    <source>
        <dbReference type="SAM" id="Phobius"/>
    </source>
</evidence>
<protein>
    <submittedName>
        <fullName evidence="2">Uncharacterized protein</fullName>
    </submittedName>
</protein>
<comment type="caution">
    <text evidence="2">The sequence shown here is derived from an EMBL/GenBank/DDBJ whole genome shotgun (WGS) entry which is preliminary data.</text>
</comment>
<dbReference type="AlphaFoldDB" id="A0A9J6AGF3"/>
<feature type="transmembrane region" description="Helical" evidence="1">
    <location>
        <begin position="136"/>
        <end position="157"/>
    </location>
</feature>
<keyword evidence="1" id="KW-0812">Transmembrane</keyword>
<proteinExistence type="predicted"/>
<name>A0A9J6AGF3_SOLCO</name>